<reference evidence="8 9" key="1">
    <citation type="submission" date="2019-11" db="EMBL/GenBank/DDBJ databases">
        <title>Nocardia sp. nov. CT2-14 isolated from soil.</title>
        <authorList>
            <person name="Kanchanasin P."/>
            <person name="Tanasupawat S."/>
            <person name="Yuki M."/>
            <person name="Kudo T."/>
        </authorList>
    </citation>
    <scope>NUCLEOTIDE SEQUENCE [LARGE SCALE GENOMIC DNA]</scope>
    <source>
        <strain evidence="8 9">CT2-14</strain>
    </source>
</reference>
<dbReference type="PANTHER" id="PTHR46056:SF12">
    <property type="entry name" value="LONG-CHAIN-ALCOHOL OXIDASE"/>
    <property type="match status" value="1"/>
</dbReference>
<feature type="domain" description="Glucose-methanol-choline oxidoreductase C-terminal" evidence="7">
    <location>
        <begin position="658"/>
        <end position="776"/>
    </location>
</feature>
<dbReference type="PRINTS" id="PR00411">
    <property type="entry name" value="PNDRDTASEI"/>
</dbReference>
<dbReference type="EMBL" id="WMBB01000017">
    <property type="protein sequence ID" value="MTE16896.1"/>
    <property type="molecule type" value="Genomic_DNA"/>
</dbReference>
<organism evidence="8 9">
    <name type="scientific">Nocardia aurantiaca</name>
    <dbReference type="NCBI Taxonomy" id="2675850"/>
    <lineage>
        <taxon>Bacteria</taxon>
        <taxon>Bacillati</taxon>
        <taxon>Actinomycetota</taxon>
        <taxon>Actinomycetes</taxon>
        <taxon>Mycobacteriales</taxon>
        <taxon>Nocardiaceae</taxon>
        <taxon>Nocardia</taxon>
    </lineage>
</organism>
<dbReference type="Gene3D" id="3.50.50.60">
    <property type="entry name" value="FAD/NAD(P)-binding domain"/>
    <property type="match status" value="2"/>
</dbReference>
<dbReference type="InterPro" id="IPR003953">
    <property type="entry name" value="FAD-dep_OxRdtase_2_FAD-bd"/>
</dbReference>
<feature type="domain" description="FAD-dependent oxidoreductase 2 FAD-binding" evidence="6">
    <location>
        <begin position="307"/>
        <end position="341"/>
    </location>
</feature>
<evidence type="ECO:0000313" key="9">
    <source>
        <dbReference type="Proteomes" id="UP000432464"/>
    </source>
</evidence>
<keyword evidence="9" id="KW-1185">Reference proteome</keyword>
<dbReference type="Pfam" id="PF00890">
    <property type="entry name" value="FAD_binding_2"/>
    <property type="match status" value="1"/>
</dbReference>
<keyword evidence="2" id="KW-0285">Flavoprotein</keyword>
<keyword evidence="3" id="KW-0274">FAD</keyword>
<protein>
    <submittedName>
        <fullName evidence="8">FAD-binding protein</fullName>
    </submittedName>
</protein>
<dbReference type="AlphaFoldDB" id="A0A6I3L9J2"/>
<keyword evidence="4" id="KW-0560">Oxidoreductase</keyword>
<dbReference type="InterPro" id="IPR027056">
    <property type="entry name" value="Gluconate_2DH_su3"/>
</dbReference>
<dbReference type="InterPro" id="IPR036188">
    <property type="entry name" value="FAD/NAD-bd_sf"/>
</dbReference>
<dbReference type="Proteomes" id="UP000432464">
    <property type="component" value="Unassembled WGS sequence"/>
</dbReference>
<evidence type="ECO:0000259" key="7">
    <source>
        <dbReference type="Pfam" id="PF05199"/>
    </source>
</evidence>
<feature type="domain" description="Glucose-methanol-choline oxidoreductase N-terminal" evidence="5">
    <location>
        <begin position="358"/>
        <end position="568"/>
    </location>
</feature>
<comment type="caution">
    <text evidence="8">The sequence shown here is derived from an EMBL/GenBank/DDBJ whole genome shotgun (WGS) entry which is preliminary data.</text>
</comment>
<dbReference type="GO" id="GO:0016614">
    <property type="term" value="F:oxidoreductase activity, acting on CH-OH group of donors"/>
    <property type="evidence" value="ECO:0007669"/>
    <property type="project" value="InterPro"/>
</dbReference>
<dbReference type="Pfam" id="PF05199">
    <property type="entry name" value="GMC_oxred_C"/>
    <property type="match status" value="1"/>
</dbReference>
<evidence type="ECO:0000259" key="6">
    <source>
        <dbReference type="Pfam" id="PF00890"/>
    </source>
</evidence>
<evidence type="ECO:0000256" key="1">
    <source>
        <dbReference type="ARBA" id="ARBA00010790"/>
    </source>
</evidence>
<dbReference type="PANTHER" id="PTHR46056">
    <property type="entry name" value="LONG-CHAIN-ALCOHOL OXIDASE"/>
    <property type="match status" value="1"/>
</dbReference>
<accession>A0A6I3L9J2</accession>
<dbReference type="InterPro" id="IPR000172">
    <property type="entry name" value="GMC_OxRdtase_N"/>
</dbReference>
<evidence type="ECO:0000256" key="2">
    <source>
        <dbReference type="ARBA" id="ARBA00022630"/>
    </source>
</evidence>
<name>A0A6I3L9J2_9NOCA</name>
<evidence type="ECO:0000313" key="8">
    <source>
        <dbReference type="EMBL" id="MTE16896.1"/>
    </source>
</evidence>
<evidence type="ECO:0000256" key="4">
    <source>
        <dbReference type="ARBA" id="ARBA00023002"/>
    </source>
</evidence>
<sequence>MPLTFFETMRGELYDAAGQAHHVAMDLRCESGHARGFVTNGRARITGTIRALPWAEGAAVIGTLIALPVTKRLMSYELEFRDDEGRAWRLSGRKDVRRLRGAHAGLTTLATTLSCEGEHVARGRMQFFANDYPSFLRSFQPWVSLRADLADGSSPEGILGPGHRETLAALAEVLIEPGGSVPPVDTGTIDRVDAYIGNMTPLMRSGLRAALRGLDAAARAKHGKRVAALTVPQRQALVEDARHGAALRHAVDAVETPLRIAHFGDRRYLDAIGAPRYDEPVLEQRPGWMANVATPTGLSRREAIDCDVVVIGTGAGGAAAAARLTEQGLGVIMVEEGDYAGRAQFRGDLGERTQKYWRDGGYNLALGNTVLGVSTGRLVGGTTAINSGTAFRTPDAVLREWLDLGFPSDFTPEAFTPYLDEVAAELGISTADPRYLGRVAQIVAAGADALGAAHGPLPRNAIGCDGQGQCVHGCPTDAKRSSNVSWVPRALKGGAQLYTNLTVTRILLSGGRATGVLAEGQDEHGAPRTLEIRSRAVVIATGTLMTPLLLRRNGITLPALGHHLSVHPSLGAVAMMPTPGSPWSGIPQGYQVEGLGDPLVTFEGVSIPPQFAAGALPFHGARLTEWMNRWSCTEQFGAMVRDTGTGSVHHGPGGRTLIRYHLTPRVQAALQHACASLAELFLRGGAESVALPIAGTPPIRTLDQARTVAEIRLSPRQFRMMGPHPLGTARMGRDAREAVVDFEHRVFGTTGLYIADGSVVPTSLGVNPQVTIMAFALRAADLIAADLN</sequence>
<dbReference type="RefSeq" id="WP_154791318.1">
    <property type="nucleotide sequence ID" value="NZ_WMBB01000017.1"/>
</dbReference>
<proteinExistence type="inferred from homology"/>
<dbReference type="Pfam" id="PF00732">
    <property type="entry name" value="GMC_oxred_N"/>
    <property type="match status" value="1"/>
</dbReference>
<gene>
    <name evidence="8" type="ORF">GLP40_29655</name>
</gene>
<dbReference type="SUPFAM" id="SSF51905">
    <property type="entry name" value="FAD/NAD(P)-binding domain"/>
    <property type="match status" value="1"/>
</dbReference>
<dbReference type="InterPro" id="IPR007867">
    <property type="entry name" value="GMC_OxRtase_C"/>
</dbReference>
<dbReference type="Pfam" id="PF13618">
    <property type="entry name" value="Gluconate_2-dh3"/>
    <property type="match status" value="1"/>
</dbReference>
<dbReference type="GO" id="GO:0050660">
    <property type="term" value="F:flavin adenine dinucleotide binding"/>
    <property type="evidence" value="ECO:0007669"/>
    <property type="project" value="InterPro"/>
</dbReference>
<evidence type="ECO:0000256" key="3">
    <source>
        <dbReference type="ARBA" id="ARBA00022827"/>
    </source>
</evidence>
<evidence type="ECO:0000259" key="5">
    <source>
        <dbReference type="Pfam" id="PF00732"/>
    </source>
</evidence>
<comment type="similarity">
    <text evidence="1">Belongs to the GMC oxidoreductase family.</text>
</comment>